<dbReference type="Proteomes" id="UP000694545">
    <property type="component" value="Unplaced"/>
</dbReference>
<protein>
    <submittedName>
        <fullName evidence="1">Uncharacterized protein</fullName>
    </submittedName>
</protein>
<accession>A0A8D2J4Q0</accession>
<evidence type="ECO:0000313" key="1">
    <source>
        <dbReference type="Ensembl" id="ENSVKKP00000010315.1"/>
    </source>
</evidence>
<organism evidence="1 2">
    <name type="scientific">Varanus komodoensis</name>
    <name type="common">Komodo dragon</name>
    <dbReference type="NCBI Taxonomy" id="61221"/>
    <lineage>
        <taxon>Eukaryota</taxon>
        <taxon>Metazoa</taxon>
        <taxon>Chordata</taxon>
        <taxon>Craniata</taxon>
        <taxon>Vertebrata</taxon>
        <taxon>Euteleostomi</taxon>
        <taxon>Lepidosauria</taxon>
        <taxon>Squamata</taxon>
        <taxon>Bifurcata</taxon>
        <taxon>Unidentata</taxon>
        <taxon>Episquamata</taxon>
        <taxon>Toxicofera</taxon>
        <taxon>Anguimorpha</taxon>
        <taxon>Paleoanguimorpha</taxon>
        <taxon>Varanoidea</taxon>
        <taxon>Varanidae</taxon>
        <taxon>Varanus</taxon>
    </lineage>
</organism>
<dbReference type="SUPFAM" id="SSF48726">
    <property type="entry name" value="Immunoglobulin"/>
    <property type="match status" value="1"/>
</dbReference>
<proteinExistence type="predicted"/>
<sequence>MGAGGEEPRSPPGTATPSQGSSLFLSFPAHILSPFLWVTEAVENVTITVNAVPPFPLEGQDVTLVPDGIKIGSVSCLWYRGEGVNSFPLLFIQLQPKPEVRPQLASDGRQTAGPDCSMRIQNLAFTDTGIYGVLKNRTTFLESGEVLVMVTASKCVTCASFLEAEGKKPHFPALHCTPNSVACLWDGPGTKGAPLIYKLPAEERVPVSVRDSVTLLAGPLVSGQAPYPVRYRKGSPQAALPCPMGNPRQCRAGKMESRGLNSEKPPNFHPRSVPIRFLTHS</sequence>
<dbReference type="AlphaFoldDB" id="A0A8D2J4Q0"/>
<dbReference type="InterPro" id="IPR036179">
    <property type="entry name" value="Ig-like_dom_sf"/>
</dbReference>
<dbReference type="Ensembl" id="ENSVKKT00000010567.1">
    <property type="protein sequence ID" value="ENSVKKP00000010315.1"/>
    <property type="gene ID" value="ENSVKKG00000007259.1"/>
</dbReference>
<reference evidence="1" key="2">
    <citation type="submission" date="2025-09" db="UniProtKB">
        <authorList>
            <consortium name="Ensembl"/>
        </authorList>
    </citation>
    <scope>IDENTIFICATION</scope>
</reference>
<name>A0A8D2J4Q0_VARKO</name>
<dbReference type="InterPro" id="IPR013783">
    <property type="entry name" value="Ig-like_fold"/>
</dbReference>
<keyword evidence="2" id="KW-1185">Reference proteome</keyword>
<evidence type="ECO:0000313" key="2">
    <source>
        <dbReference type="Proteomes" id="UP000694545"/>
    </source>
</evidence>
<dbReference type="Gene3D" id="2.60.40.10">
    <property type="entry name" value="Immunoglobulins"/>
    <property type="match status" value="1"/>
</dbReference>
<reference evidence="1" key="1">
    <citation type="submission" date="2025-08" db="UniProtKB">
        <authorList>
            <consortium name="Ensembl"/>
        </authorList>
    </citation>
    <scope>IDENTIFICATION</scope>
</reference>